<dbReference type="EMBL" id="AM423495">
    <property type="protein sequence ID" value="CAN73292.1"/>
    <property type="molecule type" value="Genomic_DNA"/>
</dbReference>
<accession>A5ACZ9</accession>
<keyword evidence="3" id="KW-0067">ATP-binding</keyword>
<dbReference type="GO" id="GO:0004674">
    <property type="term" value="F:protein serine/threonine kinase activity"/>
    <property type="evidence" value="ECO:0007669"/>
    <property type="project" value="UniProtKB-KW"/>
</dbReference>
<gene>
    <name evidence="5" type="ORF">VITISV_001952</name>
</gene>
<evidence type="ECO:0000256" key="1">
    <source>
        <dbReference type="ARBA" id="ARBA00022527"/>
    </source>
</evidence>
<dbReference type="PANTHER" id="PTHR47989">
    <property type="entry name" value="OS01G0750732 PROTEIN"/>
    <property type="match status" value="1"/>
</dbReference>
<dbReference type="GO" id="GO:0005524">
    <property type="term" value="F:ATP binding"/>
    <property type="evidence" value="ECO:0007669"/>
    <property type="project" value="UniProtKB-KW"/>
</dbReference>
<dbReference type="Gene3D" id="3.30.200.20">
    <property type="entry name" value="Phosphorylase Kinase, domain 1"/>
    <property type="match status" value="1"/>
</dbReference>
<evidence type="ECO:0000256" key="4">
    <source>
        <dbReference type="SAM" id="MobiDB-lite"/>
    </source>
</evidence>
<keyword evidence="1" id="KW-0808">Transferase</keyword>
<evidence type="ECO:0008006" key="6">
    <source>
        <dbReference type="Google" id="ProtNLM"/>
    </source>
</evidence>
<evidence type="ECO:0000313" key="5">
    <source>
        <dbReference type="EMBL" id="CAN73292.1"/>
    </source>
</evidence>
<keyword evidence="1" id="KW-0418">Kinase</keyword>
<dbReference type="SUPFAM" id="SSF56112">
    <property type="entry name" value="Protein kinase-like (PK-like)"/>
    <property type="match status" value="1"/>
</dbReference>
<name>A5ACZ9_VITVI</name>
<proteinExistence type="predicted"/>
<protein>
    <recommendedName>
        <fullName evidence="6">Protein kinase domain-containing protein</fullName>
    </recommendedName>
</protein>
<keyword evidence="1" id="KW-0723">Serine/threonine-protein kinase</keyword>
<feature type="region of interest" description="Disordered" evidence="4">
    <location>
        <begin position="48"/>
        <end position="67"/>
    </location>
</feature>
<reference evidence="5" key="1">
    <citation type="journal article" date="2007" name="PLoS ONE">
        <title>The first genome sequence of an elite grapevine cultivar (Pinot noir Vitis vinifera L.): coping with a highly heterozygous genome.</title>
        <authorList>
            <person name="Velasco R."/>
            <person name="Zharkikh A."/>
            <person name="Troggio M."/>
            <person name="Cartwright D.A."/>
            <person name="Cestaro A."/>
            <person name="Pruss D."/>
            <person name="Pindo M."/>
            <person name="FitzGerald L.M."/>
            <person name="Vezzulli S."/>
            <person name="Reid J."/>
            <person name="Malacarne G."/>
            <person name="Iliev D."/>
            <person name="Coppola G."/>
            <person name="Wardell B."/>
            <person name="Micheletti D."/>
            <person name="Macalma T."/>
            <person name="Facci M."/>
            <person name="Mitchell J.T."/>
            <person name="Perazzolli M."/>
            <person name="Eldredge G."/>
            <person name="Gatto P."/>
            <person name="Oyzerski R."/>
            <person name="Moretto M."/>
            <person name="Gutin N."/>
            <person name="Stefanini M."/>
            <person name="Chen Y."/>
            <person name="Segala C."/>
            <person name="Davenport C."/>
            <person name="Dematte L."/>
            <person name="Mraz A."/>
            <person name="Battilana J."/>
            <person name="Stormo K."/>
            <person name="Costa F."/>
            <person name="Tao Q."/>
            <person name="Si-Ammour A."/>
            <person name="Harkins T."/>
            <person name="Lackey A."/>
            <person name="Perbost C."/>
            <person name="Taillon B."/>
            <person name="Stella A."/>
            <person name="Solovyev V."/>
            <person name="Fawcett J.A."/>
            <person name="Sterck L."/>
            <person name="Vandepoele K."/>
            <person name="Grando S.M."/>
            <person name="Toppo S."/>
            <person name="Moser C."/>
            <person name="Lanchbury J."/>
            <person name="Bogden R."/>
            <person name="Skolnick M."/>
            <person name="Sgaramella V."/>
            <person name="Bhatnagar S.K."/>
            <person name="Fontana P."/>
            <person name="Gutin A."/>
            <person name="Van de Peer Y."/>
            <person name="Salamini F."/>
            <person name="Viola R."/>
        </authorList>
    </citation>
    <scope>NUCLEOTIDE SEQUENCE</scope>
</reference>
<dbReference type="InterPro" id="IPR011009">
    <property type="entry name" value="Kinase-like_dom_sf"/>
</dbReference>
<evidence type="ECO:0000256" key="3">
    <source>
        <dbReference type="ARBA" id="ARBA00022840"/>
    </source>
</evidence>
<sequence length="345" mass="39631">MSGQGFRTHHRMAVKHGLWQAVRMMRRGPTPCTRRRSPLRSIAYSTREGIPSADISHPDVSQPDGKGGRFNFLGQTCPDPLIGYFTSGIPFADILHPDVSQPDGREGRFNFPDQTYPDHLIALTNQKGIQVFTFKQLHFVIGGFGESNVVGHGRIGLVYRGVLHDGRKVVVKLMDRTRKQGEDEFKVEVKLLSRFRSPICWHCLGWTWIPDNLSNLYSCRRGLSYLWTKSSIFADKLDASLFETSTLSFQRCNRDAFRVYVDFQVGRKRSEVANTETQSWVLIRSKGLLHSDIQDMYQKGHSSYVEIIPNEKETERPQDVEYSLWTLHYKRIDESHKRIHQSSAS</sequence>
<evidence type="ECO:0000256" key="2">
    <source>
        <dbReference type="ARBA" id="ARBA00022741"/>
    </source>
</evidence>
<dbReference type="PANTHER" id="PTHR47989:SF15">
    <property type="entry name" value="SERINE_THREONINE-PROTEIN KINASE PBL7 ISOFORM X1-RELATED"/>
    <property type="match status" value="1"/>
</dbReference>
<dbReference type="AlphaFoldDB" id="A5ACZ9"/>
<keyword evidence="2" id="KW-0547">Nucleotide-binding</keyword>
<organism evidence="5">
    <name type="scientific">Vitis vinifera</name>
    <name type="common">Grape</name>
    <dbReference type="NCBI Taxonomy" id="29760"/>
    <lineage>
        <taxon>Eukaryota</taxon>
        <taxon>Viridiplantae</taxon>
        <taxon>Streptophyta</taxon>
        <taxon>Embryophyta</taxon>
        <taxon>Tracheophyta</taxon>
        <taxon>Spermatophyta</taxon>
        <taxon>Magnoliopsida</taxon>
        <taxon>eudicotyledons</taxon>
        <taxon>Gunneridae</taxon>
        <taxon>Pentapetalae</taxon>
        <taxon>rosids</taxon>
        <taxon>Vitales</taxon>
        <taxon>Vitaceae</taxon>
        <taxon>Viteae</taxon>
        <taxon>Vitis</taxon>
    </lineage>
</organism>
<dbReference type="ExpressionAtlas" id="A5ACZ9">
    <property type="expression patterns" value="baseline and differential"/>
</dbReference>